<proteinExistence type="predicted"/>
<dbReference type="STRING" id="420998.JDO7802_01342"/>
<dbReference type="InterPro" id="IPR021251">
    <property type="entry name" value="DUF2793"/>
</dbReference>
<dbReference type="RefSeq" id="WP_055083839.1">
    <property type="nucleotide sequence ID" value="NZ_CXSU01000011.1"/>
</dbReference>
<evidence type="ECO:0008006" key="3">
    <source>
        <dbReference type="Google" id="ProtNLM"/>
    </source>
</evidence>
<dbReference type="Proteomes" id="UP000049222">
    <property type="component" value="Unassembled WGS sequence"/>
</dbReference>
<dbReference type="AlphaFoldDB" id="A0A0M6YHS0"/>
<sequence length="370" mass="38362">MSENTRILSLPLIQGGQAQKHITHNEALRRLDALVQPVALDLDLTEPPLLPDEGDRHIVATGATGDWAGRDGTLAVREGDGWTFISPAPGWQIHVIALGSTVTFDGVAWRTAQIRTLGINATADDTNRLSVAADATLLTHDGGGHQVKINKADPGDTGSLLFQTGFSGRAEMGCAGTDGFSVKVSADGSTWNTALTTDPATGVVSFPSGTRVSNRVPVGGRWSCFPDTRWVTFNSETGPAGGTHASGGGVGMEPAKAWKAVGPFVSAGTTVTGLGGLMRASNANIVGCDIRVYFQAGPAGGGWSTDTATTRTLLLAADAVALGTFWTALDEPFAPFDVPQDGFLTVHVKPRGTFTTTGHIASALTLDLMG</sequence>
<protein>
    <recommendedName>
        <fullName evidence="3">DUF2793 domain-containing protein</fullName>
    </recommendedName>
</protein>
<dbReference type="Pfam" id="PF10983">
    <property type="entry name" value="DUF2793"/>
    <property type="match status" value="1"/>
</dbReference>
<gene>
    <name evidence="1" type="ORF">JDO7802_01342</name>
</gene>
<reference evidence="1 2" key="1">
    <citation type="submission" date="2015-07" db="EMBL/GenBank/DDBJ databases">
        <authorList>
            <person name="Noorani M."/>
        </authorList>
    </citation>
    <scope>NUCLEOTIDE SEQUENCE [LARGE SCALE GENOMIC DNA]</scope>
    <source>
        <strain evidence="1 2">CECT 7802</strain>
    </source>
</reference>
<accession>A0A0M6YHS0</accession>
<evidence type="ECO:0000313" key="1">
    <source>
        <dbReference type="EMBL" id="CTQ49329.1"/>
    </source>
</evidence>
<name>A0A0M6YHS0_9RHOB</name>
<dbReference type="EMBL" id="CXSU01000011">
    <property type="protein sequence ID" value="CTQ49329.1"/>
    <property type="molecule type" value="Genomic_DNA"/>
</dbReference>
<evidence type="ECO:0000313" key="2">
    <source>
        <dbReference type="Proteomes" id="UP000049222"/>
    </source>
</evidence>
<organism evidence="1 2">
    <name type="scientific">Jannaschia donghaensis</name>
    <dbReference type="NCBI Taxonomy" id="420998"/>
    <lineage>
        <taxon>Bacteria</taxon>
        <taxon>Pseudomonadati</taxon>
        <taxon>Pseudomonadota</taxon>
        <taxon>Alphaproteobacteria</taxon>
        <taxon>Rhodobacterales</taxon>
        <taxon>Roseobacteraceae</taxon>
        <taxon>Jannaschia</taxon>
    </lineage>
</organism>
<dbReference type="OrthoDB" id="564699at2"/>
<keyword evidence="2" id="KW-1185">Reference proteome</keyword>